<evidence type="ECO:0000313" key="3">
    <source>
        <dbReference type="Proteomes" id="UP000319349"/>
    </source>
</evidence>
<dbReference type="AlphaFoldDB" id="A0A514EB81"/>
<keyword evidence="1" id="KW-0812">Transmembrane</keyword>
<dbReference type="Proteomes" id="UP000319349">
    <property type="component" value="Chromosome"/>
</dbReference>
<evidence type="ECO:0000313" key="2">
    <source>
        <dbReference type="EMBL" id="QDI03222.1"/>
    </source>
</evidence>
<feature type="transmembrane region" description="Helical" evidence="1">
    <location>
        <begin position="96"/>
        <end position="113"/>
    </location>
</feature>
<reference evidence="2 3" key="1">
    <citation type="submission" date="2019-03" db="EMBL/GenBank/DDBJ databases">
        <title>Tal1 in Xanthomonas translucens pv. cerealis Contributes to Virulence in Bacterial Leaf Streak of Wheat.</title>
        <authorList>
            <person name="Shah S.M.A."/>
            <person name="Haq F."/>
            <person name="Ma W."/>
            <person name="Xu X."/>
            <person name="Wang S."/>
            <person name="Xu Z."/>
            <person name="Zou L."/>
            <person name="Zhu B."/>
            <person name="Chen G."/>
        </authorList>
    </citation>
    <scope>NUCLEOTIDE SEQUENCE [LARGE SCALE GENOMIC DNA]</scope>
    <source>
        <strain evidence="2 3">01</strain>
    </source>
</reference>
<name>A0A514EB81_9XANT</name>
<sequence length="194" mass="22084">MEFRLLSAFLLFMGSYLPLALILLVQDIPAKIWVMPVCKPWRGDACSFSFFDHPYLAIGGVIVTAFCLAWTMHTLKAVPRRFPVRIEEVKSIPNDLINYVFPYIVSFMGLAYGDPSKIAGFSVFLFVLFLITYRSGQIFLNPMLIVLGWRFYEVKMKLVQSNEVIVARVLKKGLLSIGEERAEAVQDVYIMGDI</sequence>
<proteinExistence type="predicted"/>
<accession>A0A514EB81</accession>
<organism evidence="2 3">
    <name type="scientific">Xanthomonas cerealis pv. cerealis</name>
    <dbReference type="NCBI Taxonomy" id="152263"/>
    <lineage>
        <taxon>Bacteria</taxon>
        <taxon>Pseudomonadati</taxon>
        <taxon>Pseudomonadota</taxon>
        <taxon>Gammaproteobacteria</taxon>
        <taxon>Lysobacterales</taxon>
        <taxon>Lysobacteraceae</taxon>
        <taxon>Xanthomonas</taxon>
        <taxon>Xanthomonas translucens group</taxon>
        <taxon>Xanthomonas cerealis</taxon>
    </lineage>
</organism>
<dbReference type="RefSeq" id="WP_099803904.1">
    <property type="nucleotide sequence ID" value="NZ_CP038228.1"/>
</dbReference>
<gene>
    <name evidence="2" type="ORF">E4A48_05480</name>
</gene>
<protein>
    <submittedName>
        <fullName evidence="2">Uncharacterized protein</fullName>
    </submittedName>
</protein>
<keyword evidence="1" id="KW-1133">Transmembrane helix</keyword>
<evidence type="ECO:0000256" key="1">
    <source>
        <dbReference type="SAM" id="Phobius"/>
    </source>
</evidence>
<dbReference type="EMBL" id="CP038228">
    <property type="protein sequence ID" value="QDI03222.1"/>
    <property type="molecule type" value="Genomic_DNA"/>
</dbReference>
<keyword evidence="1" id="KW-0472">Membrane</keyword>
<keyword evidence="3" id="KW-1185">Reference proteome</keyword>
<feature type="transmembrane region" description="Helical" evidence="1">
    <location>
        <begin position="54"/>
        <end position="75"/>
    </location>
</feature>
<feature type="transmembrane region" description="Helical" evidence="1">
    <location>
        <begin position="119"/>
        <end position="147"/>
    </location>
</feature>